<protein>
    <submittedName>
        <fullName evidence="5">Pilus assembly protein N-terminal domain-containing protein</fullName>
    </submittedName>
</protein>
<feature type="signal peptide" evidence="1">
    <location>
        <begin position="1"/>
        <end position="24"/>
    </location>
</feature>
<organism evidence="4 6">
    <name type="scientific">Bacteroides thetaiotaomicron</name>
    <dbReference type="NCBI Taxonomy" id="818"/>
    <lineage>
        <taxon>Bacteria</taxon>
        <taxon>Pseudomonadati</taxon>
        <taxon>Bacteroidota</taxon>
        <taxon>Bacteroidia</taxon>
        <taxon>Bacteroidales</taxon>
        <taxon>Bacteroidaceae</taxon>
        <taxon>Bacteroides</taxon>
    </lineage>
</organism>
<evidence type="ECO:0000313" key="5">
    <source>
        <dbReference type="EMBL" id="UYU71595.1"/>
    </source>
</evidence>
<evidence type="ECO:0000313" key="6">
    <source>
        <dbReference type="Proteomes" id="UP000283616"/>
    </source>
</evidence>
<reference evidence="5" key="3">
    <citation type="submission" date="2021-06" db="EMBL/GenBank/DDBJ databases">
        <title>Interrogation of the integrated mobile genetic elements in gut-associated Bacteroides with a consensus prediction approach.</title>
        <authorList>
            <person name="Campbell D.E."/>
            <person name="Leigh J.R."/>
            <person name="Kim T."/>
            <person name="England W."/>
            <person name="Whitaker R.J."/>
            <person name="Degnan P.H."/>
        </authorList>
    </citation>
    <scope>NUCLEOTIDE SEQUENCE</scope>
    <source>
        <strain evidence="5">VPI-BTDOT2</strain>
    </source>
</reference>
<dbReference type="Gene3D" id="2.60.40.1080">
    <property type="match status" value="2"/>
</dbReference>
<evidence type="ECO:0000313" key="2">
    <source>
        <dbReference type="EMBL" id="KAB4458509.1"/>
    </source>
</evidence>
<dbReference type="InterPro" id="IPR008964">
    <property type="entry name" value="Invasin/intimin_cell_adhesion"/>
</dbReference>
<dbReference type="Proteomes" id="UP000436858">
    <property type="component" value="Unassembled WGS sequence"/>
</dbReference>
<dbReference type="GeneID" id="75113183"/>
<dbReference type="EMBL" id="WCRY01000014">
    <property type="protein sequence ID" value="KAB4480471.1"/>
    <property type="molecule type" value="Genomic_DNA"/>
</dbReference>
<dbReference type="SUPFAM" id="SSF49373">
    <property type="entry name" value="Invasin/intimin cell-adhesion fragments"/>
    <property type="match status" value="1"/>
</dbReference>
<reference evidence="7 8" key="2">
    <citation type="journal article" date="2019" name="Nat. Med.">
        <title>A library of human gut bacterial isolates paired with longitudinal multiomics data enables mechanistic microbiome research.</title>
        <authorList>
            <person name="Poyet M."/>
            <person name="Groussin M."/>
            <person name="Gibbons S.M."/>
            <person name="Avila-Pacheco J."/>
            <person name="Jiang X."/>
            <person name="Kearney S.M."/>
            <person name="Perrotta A.R."/>
            <person name="Berdy B."/>
            <person name="Zhao S."/>
            <person name="Lieberman T.D."/>
            <person name="Swanson P.K."/>
            <person name="Smith M."/>
            <person name="Roesemann S."/>
            <person name="Alexander J.E."/>
            <person name="Rich S.A."/>
            <person name="Livny J."/>
            <person name="Vlamakis H."/>
            <person name="Clish C."/>
            <person name="Bullock K."/>
            <person name="Deik A."/>
            <person name="Scott J."/>
            <person name="Pierce K.A."/>
            <person name="Xavier R.J."/>
            <person name="Alm E.J."/>
        </authorList>
    </citation>
    <scope>NUCLEOTIDE SEQUENCE [LARGE SCALE GENOMIC DNA]</scope>
    <source>
        <strain evidence="2 7">BIOML-A160</strain>
        <strain evidence="3 8">BIOML-A162</strain>
    </source>
</reference>
<dbReference type="Proteomes" id="UP000283616">
    <property type="component" value="Unassembled WGS sequence"/>
</dbReference>
<dbReference type="KEGG" id="btho:Btheta7330_01588"/>
<sequence length="194" mass="20315">MKTKPFLKSMALVICCLTSFVLVSCDKDDDKPNLKISPNKVEVAVGKTVTVSVSNGTAPYTTKSSDAKIAVAKSDKNAIVITGVKDGSAMITITDRKGVTGKVAVTVRTVKETPKTPKGLDFDKQSITVSVGKDGIVTVKGGAQPYSAVAKDVNIATVSVKENKVNIRGVKAGKTTITVTDKDKKTGTINVTVK</sequence>
<proteinExistence type="predicted"/>
<evidence type="ECO:0000256" key="1">
    <source>
        <dbReference type="SAM" id="SignalP"/>
    </source>
</evidence>
<dbReference type="EMBL" id="CP083681">
    <property type="protein sequence ID" value="UYU71595.1"/>
    <property type="molecule type" value="Genomic_DNA"/>
</dbReference>
<evidence type="ECO:0000313" key="7">
    <source>
        <dbReference type="Proteomes" id="UP000436825"/>
    </source>
</evidence>
<gene>
    <name evidence="4" type="ORF">DW011_25640</name>
    <name evidence="2" type="ORF">GAN75_00130</name>
    <name evidence="3" type="ORF">GAN91_15635</name>
    <name evidence="5" type="ORF">KQP59_00340</name>
</gene>
<name>A0A0P0F8L0_BACT4</name>
<dbReference type="Proteomes" id="UP000436825">
    <property type="component" value="Unassembled WGS sequence"/>
</dbReference>
<evidence type="ECO:0000313" key="3">
    <source>
        <dbReference type="EMBL" id="KAB4480471.1"/>
    </source>
</evidence>
<keyword evidence="1" id="KW-0732">Signal</keyword>
<evidence type="ECO:0000313" key="8">
    <source>
        <dbReference type="Proteomes" id="UP000436858"/>
    </source>
</evidence>
<dbReference type="EMBL" id="WCRW01000001">
    <property type="protein sequence ID" value="KAB4458509.1"/>
    <property type="molecule type" value="Genomic_DNA"/>
</dbReference>
<reference evidence="4 6" key="1">
    <citation type="submission" date="2018-08" db="EMBL/GenBank/DDBJ databases">
        <title>A genome reference for cultivated species of the human gut microbiota.</title>
        <authorList>
            <person name="Zou Y."/>
            <person name="Xue W."/>
            <person name="Luo G."/>
        </authorList>
    </citation>
    <scope>NUCLEOTIDE SEQUENCE [LARGE SCALE GENOMIC DNA]</scope>
    <source>
        <strain evidence="4 6">AF37-12</strain>
    </source>
</reference>
<dbReference type="PROSITE" id="PS51257">
    <property type="entry name" value="PROKAR_LIPOPROTEIN"/>
    <property type="match status" value="1"/>
</dbReference>
<dbReference type="Proteomes" id="UP001156216">
    <property type="component" value="Chromosome"/>
</dbReference>
<dbReference type="AlphaFoldDB" id="A0A0P0F8L0"/>
<feature type="chain" id="PRO_5014235706" evidence="1">
    <location>
        <begin position="25"/>
        <end position="194"/>
    </location>
</feature>
<dbReference type="EMBL" id="QROV01000059">
    <property type="protein sequence ID" value="RHL52196.1"/>
    <property type="molecule type" value="Genomic_DNA"/>
</dbReference>
<accession>A0A0P0F8L0</accession>
<evidence type="ECO:0000313" key="4">
    <source>
        <dbReference type="EMBL" id="RHL52196.1"/>
    </source>
</evidence>
<dbReference type="RefSeq" id="WP_004318691.1">
    <property type="nucleotide sequence ID" value="NZ_CAXSMB010000032.1"/>
</dbReference>